<dbReference type="SUPFAM" id="SSF48264">
    <property type="entry name" value="Cytochrome P450"/>
    <property type="match status" value="1"/>
</dbReference>
<dbReference type="PANTHER" id="PTHR46206:SF5">
    <property type="entry name" value="P450, PUTATIVE (EUROFUNG)-RELATED"/>
    <property type="match status" value="1"/>
</dbReference>
<dbReference type="CDD" id="cd11041">
    <property type="entry name" value="CYP503A1-like"/>
    <property type="match status" value="1"/>
</dbReference>
<keyword evidence="11" id="KW-0472">Membrane</keyword>
<protein>
    <recommendedName>
        <fullName evidence="16">Cytochrome P450</fullName>
    </recommendedName>
</protein>
<evidence type="ECO:0000313" key="14">
    <source>
        <dbReference type="EMBL" id="KIL71756.1"/>
    </source>
</evidence>
<dbReference type="InterPro" id="IPR036396">
    <property type="entry name" value="Cyt_P450_sf"/>
</dbReference>
<dbReference type="AlphaFoldDB" id="A0A0C2XQ41"/>
<name>A0A0C2XQ41_AMAMK</name>
<evidence type="ECO:0000256" key="11">
    <source>
        <dbReference type="ARBA" id="ARBA00023136"/>
    </source>
</evidence>
<comment type="similarity">
    <text evidence="3 13">Belongs to the cytochrome P450 family.</text>
</comment>
<evidence type="ECO:0000256" key="6">
    <source>
        <dbReference type="ARBA" id="ARBA00022723"/>
    </source>
</evidence>
<evidence type="ECO:0000313" key="15">
    <source>
        <dbReference type="Proteomes" id="UP000054549"/>
    </source>
</evidence>
<evidence type="ECO:0000256" key="12">
    <source>
        <dbReference type="PIRSR" id="PIRSR602403-1"/>
    </source>
</evidence>
<dbReference type="InterPro" id="IPR002403">
    <property type="entry name" value="Cyt_P450_E_grp-IV"/>
</dbReference>
<comment type="cofactor">
    <cofactor evidence="1 12">
        <name>heme</name>
        <dbReference type="ChEBI" id="CHEBI:30413"/>
    </cofactor>
</comment>
<reference evidence="14 15" key="1">
    <citation type="submission" date="2014-04" db="EMBL/GenBank/DDBJ databases">
        <title>Evolutionary Origins and Diversification of the Mycorrhizal Mutualists.</title>
        <authorList>
            <consortium name="DOE Joint Genome Institute"/>
            <consortium name="Mycorrhizal Genomics Consortium"/>
            <person name="Kohler A."/>
            <person name="Kuo A."/>
            <person name="Nagy L.G."/>
            <person name="Floudas D."/>
            <person name="Copeland A."/>
            <person name="Barry K.W."/>
            <person name="Cichocki N."/>
            <person name="Veneault-Fourrey C."/>
            <person name="LaButti K."/>
            <person name="Lindquist E.A."/>
            <person name="Lipzen A."/>
            <person name="Lundell T."/>
            <person name="Morin E."/>
            <person name="Murat C."/>
            <person name="Riley R."/>
            <person name="Ohm R."/>
            <person name="Sun H."/>
            <person name="Tunlid A."/>
            <person name="Henrissat B."/>
            <person name="Grigoriev I.V."/>
            <person name="Hibbett D.S."/>
            <person name="Martin F."/>
        </authorList>
    </citation>
    <scope>NUCLEOTIDE SEQUENCE [LARGE SCALE GENOMIC DNA]</scope>
    <source>
        <strain evidence="14 15">Koide BX008</strain>
    </source>
</reference>
<dbReference type="Gene3D" id="1.10.630.10">
    <property type="entry name" value="Cytochrome P450"/>
    <property type="match status" value="1"/>
</dbReference>
<accession>A0A0C2XQ41</accession>
<keyword evidence="6 12" id="KW-0479">Metal-binding</keyword>
<evidence type="ECO:0000256" key="5">
    <source>
        <dbReference type="ARBA" id="ARBA00022692"/>
    </source>
</evidence>
<dbReference type="PANTHER" id="PTHR46206">
    <property type="entry name" value="CYTOCHROME P450"/>
    <property type="match status" value="1"/>
</dbReference>
<dbReference type="GO" id="GO:0016020">
    <property type="term" value="C:membrane"/>
    <property type="evidence" value="ECO:0007669"/>
    <property type="project" value="UniProtKB-SubCell"/>
</dbReference>
<dbReference type="InterPro" id="IPR017972">
    <property type="entry name" value="Cyt_P450_CS"/>
</dbReference>
<keyword evidence="10 13" id="KW-0503">Monooxygenase</keyword>
<evidence type="ECO:0000256" key="2">
    <source>
        <dbReference type="ARBA" id="ARBA00004370"/>
    </source>
</evidence>
<evidence type="ECO:0008006" key="16">
    <source>
        <dbReference type="Google" id="ProtNLM"/>
    </source>
</evidence>
<dbReference type="EMBL" id="KN818222">
    <property type="protein sequence ID" value="KIL71756.1"/>
    <property type="molecule type" value="Genomic_DNA"/>
</dbReference>
<dbReference type="Pfam" id="PF00067">
    <property type="entry name" value="p450"/>
    <property type="match status" value="1"/>
</dbReference>
<dbReference type="HOGENOM" id="CLU_022195_0_2_1"/>
<sequence>MFSYATATIVALALYIVVKPQWWARERTLSQIPTVGPSQPLLSYLGAIKFLYDAAGMLRRGYERHKPGIFKVAGFNGWTVVVCGEKYIEELRKAPDDVVSFDDAANDVIQIPYTLGKDIITDPYHIHVLLTQLTRNLHDIFPHIHDEVISAIQDSLSTTNEGEWASMPGLEAMTQIMARVCNRTFVGLPLCHNLDYITLCKRFAMKEVFQAVITITLFPNFLRPVVSYLLTCLSSPLSRATKLLRPIIKQRKEIIKEYGKDCPQNSNDLLQWLLTDSRGSQASDRDLASRILAINFAAVRTPSMIMTQVLFHLIANPEYIQPMRHEVESIINAEGWTRTSVDKMHKLDSFVKETLRFSDIRFLSMMRKTRKQFTFSDNSVIPEGTMVFAASHPTHFDASIYHNPQHFDGFRFERLRQRENADVDDSGPRHQLVATNPAYLSWGYGKHACPGRFFAAVVLKLILAHLILNYDLRFDQAGARPSDFVFEANCMPNAQAHILLKRRKLVA</sequence>
<evidence type="ECO:0000256" key="7">
    <source>
        <dbReference type="ARBA" id="ARBA00022989"/>
    </source>
</evidence>
<keyword evidence="8 13" id="KW-0560">Oxidoreductase</keyword>
<keyword evidence="5" id="KW-0812">Transmembrane</keyword>
<dbReference type="GO" id="GO:0005506">
    <property type="term" value="F:iron ion binding"/>
    <property type="evidence" value="ECO:0007669"/>
    <property type="project" value="InterPro"/>
</dbReference>
<keyword evidence="7" id="KW-1133">Transmembrane helix</keyword>
<feature type="binding site" description="axial binding residue" evidence="12">
    <location>
        <position position="449"/>
    </location>
    <ligand>
        <name>heme</name>
        <dbReference type="ChEBI" id="CHEBI:30413"/>
    </ligand>
    <ligandPart>
        <name>Fe</name>
        <dbReference type="ChEBI" id="CHEBI:18248"/>
    </ligandPart>
</feature>
<keyword evidence="15" id="KW-1185">Reference proteome</keyword>
<dbReference type="Proteomes" id="UP000054549">
    <property type="component" value="Unassembled WGS sequence"/>
</dbReference>
<proteinExistence type="inferred from homology"/>
<dbReference type="GO" id="GO:0020037">
    <property type="term" value="F:heme binding"/>
    <property type="evidence" value="ECO:0007669"/>
    <property type="project" value="InterPro"/>
</dbReference>
<evidence type="ECO:0000256" key="3">
    <source>
        <dbReference type="ARBA" id="ARBA00010617"/>
    </source>
</evidence>
<evidence type="ECO:0000256" key="1">
    <source>
        <dbReference type="ARBA" id="ARBA00001971"/>
    </source>
</evidence>
<evidence type="ECO:0000256" key="9">
    <source>
        <dbReference type="ARBA" id="ARBA00023004"/>
    </source>
</evidence>
<evidence type="ECO:0000256" key="8">
    <source>
        <dbReference type="ARBA" id="ARBA00023002"/>
    </source>
</evidence>
<dbReference type="InParanoid" id="A0A0C2XQ41"/>
<dbReference type="PRINTS" id="PR00465">
    <property type="entry name" value="EP450IV"/>
</dbReference>
<gene>
    <name evidence="14" type="ORF">M378DRAFT_155352</name>
</gene>
<dbReference type="GO" id="GO:0016705">
    <property type="term" value="F:oxidoreductase activity, acting on paired donors, with incorporation or reduction of molecular oxygen"/>
    <property type="evidence" value="ECO:0007669"/>
    <property type="project" value="InterPro"/>
</dbReference>
<dbReference type="STRING" id="946122.A0A0C2XQ41"/>
<organism evidence="14 15">
    <name type="scientific">Amanita muscaria (strain Koide BX008)</name>
    <dbReference type="NCBI Taxonomy" id="946122"/>
    <lineage>
        <taxon>Eukaryota</taxon>
        <taxon>Fungi</taxon>
        <taxon>Dikarya</taxon>
        <taxon>Basidiomycota</taxon>
        <taxon>Agaricomycotina</taxon>
        <taxon>Agaricomycetes</taxon>
        <taxon>Agaricomycetidae</taxon>
        <taxon>Agaricales</taxon>
        <taxon>Pluteineae</taxon>
        <taxon>Amanitaceae</taxon>
        <taxon>Amanita</taxon>
    </lineage>
</organism>
<evidence type="ECO:0000256" key="10">
    <source>
        <dbReference type="ARBA" id="ARBA00023033"/>
    </source>
</evidence>
<dbReference type="GO" id="GO:0004497">
    <property type="term" value="F:monooxygenase activity"/>
    <property type="evidence" value="ECO:0007669"/>
    <property type="project" value="UniProtKB-KW"/>
</dbReference>
<keyword evidence="4 12" id="KW-0349">Heme</keyword>
<dbReference type="OrthoDB" id="1844152at2759"/>
<dbReference type="PROSITE" id="PS00086">
    <property type="entry name" value="CYTOCHROME_P450"/>
    <property type="match status" value="1"/>
</dbReference>
<evidence type="ECO:0000256" key="4">
    <source>
        <dbReference type="ARBA" id="ARBA00022617"/>
    </source>
</evidence>
<keyword evidence="9 12" id="KW-0408">Iron</keyword>
<dbReference type="InterPro" id="IPR001128">
    <property type="entry name" value="Cyt_P450"/>
</dbReference>
<evidence type="ECO:0000256" key="13">
    <source>
        <dbReference type="RuleBase" id="RU000461"/>
    </source>
</evidence>
<comment type="subcellular location">
    <subcellularLocation>
        <location evidence="2">Membrane</location>
    </subcellularLocation>
</comment>